<dbReference type="Proteomes" id="UP000580250">
    <property type="component" value="Unassembled WGS sequence"/>
</dbReference>
<gene>
    <name evidence="1" type="ORF">MENT_LOCUS28989</name>
</gene>
<reference evidence="1 2" key="1">
    <citation type="submission" date="2020-08" db="EMBL/GenBank/DDBJ databases">
        <authorList>
            <person name="Koutsovoulos G."/>
            <person name="Danchin GJ E."/>
        </authorList>
    </citation>
    <scope>NUCLEOTIDE SEQUENCE [LARGE SCALE GENOMIC DNA]</scope>
</reference>
<protein>
    <submittedName>
        <fullName evidence="1">Uncharacterized protein</fullName>
    </submittedName>
</protein>
<evidence type="ECO:0000313" key="1">
    <source>
        <dbReference type="EMBL" id="CAD2177129.1"/>
    </source>
</evidence>
<name>A0A6V7VQN2_MELEN</name>
<dbReference type="EMBL" id="CAJEWN010000291">
    <property type="protein sequence ID" value="CAD2177129.1"/>
    <property type="molecule type" value="Genomic_DNA"/>
</dbReference>
<dbReference type="AlphaFoldDB" id="A0A6V7VQN2"/>
<proteinExistence type="predicted"/>
<organism evidence="1 2">
    <name type="scientific">Meloidogyne enterolobii</name>
    <name type="common">Root-knot nematode worm</name>
    <name type="synonym">Meloidogyne mayaguensis</name>
    <dbReference type="NCBI Taxonomy" id="390850"/>
    <lineage>
        <taxon>Eukaryota</taxon>
        <taxon>Metazoa</taxon>
        <taxon>Ecdysozoa</taxon>
        <taxon>Nematoda</taxon>
        <taxon>Chromadorea</taxon>
        <taxon>Rhabditida</taxon>
        <taxon>Tylenchina</taxon>
        <taxon>Tylenchomorpha</taxon>
        <taxon>Tylenchoidea</taxon>
        <taxon>Meloidogynidae</taxon>
        <taxon>Meloidogyninae</taxon>
        <taxon>Meloidogyne</taxon>
    </lineage>
</organism>
<accession>A0A6V7VQN2</accession>
<dbReference type="OrthoDB" id="416741at2759"/>
<sequence>MLQMKIKAKFPNITTTVPTATETQLLQLWMADLAKNGINVKSHIRLFVYEFVKYVGNDTSLFVKRFAGDRIQEVHKWLDLERDKALSIGKELDRANTEALTIVKSDLFKYISHSNDPDALPWLLGIISRCKEDDPQSFAELHLNNLTSTQFYSQLFSGDDPFKVDRIRSVLEPRHIFEWFKNKGISEYEDLLRRIEMIYVAQNQAKREIEAAACLFIRD</sequence>
<comment type="caution">
    <text evidence="1">The sequence shown here is derived from an EMBL/GenBank/DDBJ whole genome shotgun (WGS) entry which is preliminary data.</text>
</comment>
<evidence type="ECO:0000313" key="2">
    <source>
        <dbReference type="Proteomes" id="UP000580250"/>
    </source>
</evidence>